<keyword evidence="2" id="KW-1185">Reference proteome</keyword>
<protein>
    <submittedName>
        <fullName evidence="1">Uncharacterized protein</fullName>
    </submittedName>
</protein>
<dbReference type="AlphaFoldDB" id="A0A9W8QG49"/>
<reference evidence="1" key="1">
    <citation type="journal article" date="2023" name="Access Microbiol">
        <title>De-novo genome assembly for Akanthomyces muscarius, a biocontrol agent of insect agricultural pests.</title>
        <authorList>
            <person name="Erdos Z."/>
            <person name="Studholme D.J."/>
            <person name="Raymond B."/>
            <person name="Sharma M."/>
        </authorList>
    </citation>
    <scope>NUCLEOTIDE SEQUENCE</scope>
    <source>
        <strain evidence="1">Ve6</strain>
    </source>
</reference>
<proteinExistence type="predicted"/>
<dbReference type="Proteomes" id="UP001144673">
    <property type="component" value="Chromosome 6"/>
</dbReference>
<evidence type="ECO:0000313" key="2">
    <source>
        <dbReference type="Proteomes" id="UP001144673"/>
    </source>
</evidence>
<dbReference type="EMBL" id="JAJHUN010000007">
    <property type="protein sequence ID" value="KAJ4154832.1"/>
    <property type="molecule type" value="Genomic_DNA"/>
</dbReference>
<dbReference type="GeneID" id="80887266"/>
<accession>A0A9W8QG49</accession>
<gene>
    <name evidence="1" type="ORF">LMH87_000107</name>
</gene>
<name>A0A9W8QG49_AKAMU</name>
<evidence type="ECO:0000313" key="1">
    <source>
        <dbReference type="EMBL" id="KAJ4154832.1"/>
    </source>
</evidence>
<dbReference type="RefSeq" id="XP_056054956.1">
    <property type="nucleotide sequence ID" value="XM_056197961.1"/>
</dbReference>
<comment type="caution">
    <text evidence="1">The sequence shown here is derived from an EMBL/GenBank/DDBJ whole genome shotgun (WGS) entry which is preliminary data.</text>
</comment>
<sequence length="107" mass="11445">MGCATLQKATSLQKSHTQLAVVVMLASLPSPARIAQPDSMRRYNTHIHMPLRSFLSLGGARPLSPATAESSYIDVSANLPRHPQVVSFGTGAKRETKSLQLSLCCGV</sequence>
<organism evidence="1 2">
    <name type="scientific">Akanthomyces muscarius</name>
    <name type="common">Entomopathogenic fungus</name>
    <name type="synonym">Lecanicillium muscarium</name>
    <dbReference type="NCBI Taxonomy" id="2231603"/>
    <lineage>
        <taxon>Eukaryota</taxon>
        <taxon>Fungi</taxon>
        <taxon>Dikarya</taxon>
        <taxon>Ascomycota</taxon>
        <taxon>Pezizomycotina</taxon>
        <taxon>Sordariomycetes</taxon>
        <taxon>Hypocreomycetidae</taxon>
        <taxon>Hypocreales</taxon>
        <taxon>Cordycipitaceae</taxon>
        <taxon>Akanthomyces</taxon>
    </lineage>
</organism>